<dbReference type="PANTHER" id="PTHR42852:SF13">
    <property type="entry name" value="PROTEIN DIPZ"/>
    <property type="match status" value="1"/>
</dbReference>
<dbReference type="PROSITE" id="PS51352">
    <property type="entry name" value="THIOREDOXIN_2"/>
    <property type="match status" value="1"/>
</dbReference>
<name>A0ABV8JQ24_9FLAO</name>
<dbReference type="GO" id="GO:0140824">
    <property type="term" value="F:thioredoxin-dependent peroxiredoxin activity"/>
    <property type="evidence" value="ECO:0007669"/>
    <property type="project" value="UniProtKB-EC"/>
</dbReference>
<dbReference type="CDD" id="cd02966">
    <property type="entry name" value="TlpA_like_family"/>
    <property type="match status" value="1"/>
</dbReference>
<dbReference type="RefSeq" id="WP_192461689.1">
    <property type="nucleotide sequence ID" value="NZ_JACYFJ010000002.1"/>
</dbReference>
<organism evidence="2 3">
    <name type="scientific">Euzebyella saccharophila</name>
    <dbReference type="NCBI Taxonomy" id="679664"/>
    <lineage>
        <taxon>Bacteria</taxon>
        <taxon>Pseudomonadati</taxon>
        <taxon>Bacteroidota</taxon>
        <taxon>Flavobacteriia</taxon>
        <taxon>Flavobacteriales</taxon>
        <taxon>Flavobacteriaceae</taxon>
        <taxon>Euzebyella</taxon>
    </lineage>
</organism>
<sequence length="408" mass="46736">MIRFVISFVVITFCFSCKQNKRQTLLNDGMWRAQLETKNGDALPFNFRVIKSETDSISLEIFNAEEVITVDDVEIKADSIRIQPPIFEGYIAGIFTENSINGKFIKESLDRAVSFSAKYGENQRFLNTSSVNFDVNGTWETVFADSTESRYVAKGIFKQNGSKVTGTFETPTGDYRFLEGVVSGDSLKLSAFDGAHAFLFLASYKDSILDGIFYSDNHFEEPFQAKRNDSFTLPDADSLTFLKEGYEEFNFSFPDKEGRMVSLKDEKFENKVVLVQIMGSWCPNCLDETKFYMDYLTNEQPKDLEIVALAFEYAKTQETAFKSIERLKNRMEIPYPILLAQYGTSNKVEAQKKLPMLNHVLSYPTTIFIDKRGKVRKIHTGFNGPATGEKFTQFRKEFQEFTLMLRNE</sequence>
<dbReference type="EC" id="1.11.1.24" evidence="2"/>
<reference evidence="3" key="1">
    <citation type="journal article" date="2019" name="Int. J. Syst. Evol. Microbiol.">
        <title>The Global Catalogue of Microorganisms (GCM) 10K type strain sequencing project: providing services to taxonomists for standard genome sequencing and annotation.</title>
        <authorList>
            <consortium name="The Broad Institute Genomics Platform"/>
            <consortium name="The Broad Institute Genome Sequencing Center for Infectious Disease"/>
            <person name="Wu L."/>
            <person name="Ma J."/>
        </authorList>
    </citation>
    <scope>NUCLEOTIDE SEQUENCE [LARGE SCALE GENOMIC DNA]</scope>
    <source>
        <strain evidence="3">CECT 7477</strain>
    </source>
</reference>
<dbReference type="PANTHER" id="PTHR42852">
    <property type="entry name" value="THIOL:DISULFIDE INTERCHANGE PROTEIN DSBE"/>
    <property type="match status" value="1"/>
</dbReference>
<accession>A0ABV8JQ24</accession>
<dbReference type="EMBL" id="JBHSAW010000010">
    <property type="protein sequence ID" value="MFC4096962.1"/>
    <property type="molecule type" value="Genomic_DNA"/>
</dbReference>
<protein>
    <submittedName>
        <fullName evidence="2">Peroxiredoxin family protein</fullName>
        <ecNumber evidence="2">1.11.1.24</ecNumber>
    </submittedName>
</protein>
<dbReference type="InterPro" id="IPR013766">
    <property type="entry name" value="Thioredoxin_domain"/>
</dbReference>
<keyword evidence="2" id="KW-0560">Oxidoreductase</keyword>
<dbReference type="Gene3D" id="3.40.30.10">
    <property type="entry name" value="Glutaredoxin"/>
    <property type="match status" value="1"/>
</dbReference>
<evidence type="ECO:0000313" key="2">
    <source>
        <dbReference type="EMBL" id="MFC4096962.1"/>
    </source>
</evidence>
<dbReference type="Proteomes" id="UP001595814">
    <property type="component" value="Unassembled WGS sequence"/>
</dbReference>
<evidence type="ECO:0000313" key="3">
    <source>
        <dbReference type="Proteomes" id="UP001595814"/>
    </source>
</evidence>
<gene>
    <name evidence="2" type="ORF">ACFOUT_13820</name>
</gene>
<keyword evidence="3" id="KW-1185">Reference proteome</keyword>
<dbReference type="SUPFAM" id="SSF52833">
    <property type="entry name" value="Thioredoxin-like"/>
    <property type="match status" value="1"/>
</dbReference>
<dbReference type="InterPro" id="IPR050553">
    <property type="entry name" value="Thioredoxin_ResA/DsbE_sf"/>
</dbReference>
<dbReference type="InterPro" id="IPR036249">
    <property type="entry name" value="Thioredoxin-like_sf"/>
</dbReference>
<keyword evidence="2" id="KW-0575">Peroxidase</keyword>
<dbReference type="InterPro" id="IPR013740">
    <property type="entry name" value="Redoxin"/>
</dbReference>
<dbReference type="Pfam" id="PF08534">
    <property type="entry name" value="Redoxin"/>
    <property type="match status" value="1"/>
</dbReference>
<proteinExistence type="predicted"/>
<feature type="domain" description="Thioredoxin" evidence="1">
    <location>
        <begin position="242"/>
        <end position="400"/>
    </location>
</feature>
<comment type="caution">
    <text evidence="2">The sequence shown here is derived from an EMBL/GenBank/DDBJ whole genome shotgun (WGS) entry which is preliminary data.</text>
</comment>
<evidence type="ECO:0000259" key="1">
    <source>
        <dbReference type="PROSITE" id="PS51352"/>
    </source>
</evidence>